<keyword evidence="11 16" id="KW-0186">Copper</keyword>
<feature type="domain" description="Cytochrome oxidase subunit II copper A binding" evidence="18">
    <location>
        <begin position="122"/>
        <end position="255"/>
    </location>
</feature>
<keyword evidence="9 15" id="KW-0249">Electron transport</keyword>
<evidence type="ECO:0000256" key="4">
    <source>
        <dbReference type="ARBA" id="ARBA00022448"/>
    </source>
</evidence>
<feature type="domain" description="Cytochrome oxidase subunit II transmembrane region profile" evidence="19">
    <location>
        <begin position="26"/>
        <end position="121"/>
    </location>
</feature>
<dbReference type="GO" id="GO:0016491">
    <property type="term" value="F:oxidoreductase activity"/>
    <property type="evidence" value="ECO:0007669"/>
    <property type="project" value="InterPro"/>
</dbReference>
<evidence type="ECO:0000256" key="12">
    <source>
        <dbReference type="ARBA" id="ARBA00023136"/>
    </source>
</evidence>
<dbReference type="GO" id="GO:0042773">
    <property type="term" value="P:ATP synthesis coupled electron transport"/>
    <property type="evidence" value="ECO:0007669"/>
    <property type="project" value="TreeGrafter"/>
</dbReference>
<evidence type="ECO:0000256" key="1">
    <source>
        <dbReference type="ARBA" id="ARBA00001971"/>
    </source>
</evidence>
<dbReference type="InterPro" id="IPR034210">
    <property type="entry name" value="CcO_II_C"/>
</dbReference>
<dbReference type="GO" id="GO:0005886">
    <property type="term" value="C:plasma membrane"/>
    <property type="evidence" value="ECO:0007669"/>
    <property type="project" value="UniProtKB-SubCell"/>
</dbReference>
<comment type="cofactor">
    <cofactor evidence="1">
        <name>heme</name>
        <dbReference type="ChEBI" id="CHEBI:30413"/>
    </cofactor>
</comment>
<dbReference type="PANTHER" id="PTHR22888">
    <property type="entry name" value="CYTOCHROME C OXIDASE, SUBUNIT II"/>
    <property type="match status" value="1"/>
</dbReference>
<evidence type="ECO:0000256" key="16">
    <source>
        <dbReference type="RuleBase" id="RU004024"/>
    </source>
</evidence>
<evidence type="ECO:0000313" key="20">
    <source>
        <dbReference type="EMBL" id="SDI95002.1"/>
    </source>
</evidence>
<keyword evidence="7 16" id="KW-0479">Metal-binding</keyword>
<evidence type="ECO:0000256" key="9">
    <source>
        <dbReference type="ARBA" id="ARBA00022982"/>
    </source>
</evidence>
<dbReference type="EMBL" id="FNEE01000003">
    <property type="protein sequence ID" value="SDI95002.1"/>
    <property type="molecule type" value="Genomic_DNA"/>
</dbReference>
<reference evidence="21" key="1">
    <citation type="submission" date="2016-10" db="EMBL/GenBank/DDBJ databases">
        <authorList>
            <person name="Varghese N."/>
            <person name="Submissions S."/>
        </authorList>
    </citation>
    <scope>NUCLEOTIDE SEQUENCE [LARGE SCALE GENOMIC DNA]</scope>
    <source>
        <strain evidence="21">CGMCC 1.11022</strain>
    </source>
</reference>
<proteinExistence type="inferred from homology"/>
<evidence type="ECO:0000256" key="13">
    <source>
        <dbReference type="ARBA" id="ARBA00024688"/>
    </source>
</evidence>
<evidence type="ECO:0000256" key="7">
    <source>
        <dbReference type="ARBA" id="ARBA00022723"/>
    </source>
</evidence>
<dbReference type="PRINTS" id="PR01166">
    <property type="entry name" value="CYCOXIDASEII"/>
</dbReference>
<dbReference type="NCBIfam" id="TIGR02866">
    <property type="entry name" value="CoxB"/>
    <property type="match status" value="1"/>
</dbReference>
<comment type="catalytic activity">
    <reaction evidence="14 16">
        <text>4 Fe(II)-[cytochrome c] + O2 + 8 H(+)(in) = 4 Fe(III)-[cytochrome c] + 2 H2O + 4 H(+)(out)</text>
        <dbReference type="Rhea" id="RHEA:11436"/>
        <dbReference type="Rhea" id="RHEA-COMP:10350"/>
        <dbReference type="Rhea" id="RHEA-COMP:14399"/>
        <dbReference type="ChEBI" id="CHEBI:15377"/>
        <dbReference type="ChEBI" id="CHEBI:15378"/>
        <dbReference type="ChEBI" id="CHEBI:15379"/>
        <dbReference type="ChEBI" id="CHEBI:29033"/>
        <dbReference type="ChEBI" id="CHEBI:29034"/>
        <dbReference type="EC" id="7.1.1.9"/>
    </reaction>
</comment>
<dbReference type="FunFam" id="2.60.40.420:FF:000001">
    <property type="entry name" value="Cytochrome c oxidase subunit 2"/>
    <property type="match status" value="1"/>
</dbReference>
<dbReference type="PROSITE" id="PS00078">
    <property type="entry name" value="COX2"/>
    <property type="match status" value="1"/>
</dbReference>
<evidence type="ECO:0000256" key="5">
    <source>
        <dbReference type="ARBA" id="ARBA00022660"/>
    </source>
</evidence>
<evidence type="ECO:0000256" key="14">
    <source>
        <dbReference type="ARBA" id="ARBA00047816"/>
    </source>
</evidence>
<comment type="function">
    <text evidence="13 16">Subunits I and II form the functional core of the enzyme complex. Electrons originating in cytochrome c are transferred via heme a and Cu(A) to the binuclear center formed by heme a3 and Cu(B).</text>
</comment>
<dbReference type="PROSITE" id="PS50999">
    <property type="entry name" value="COX2_TM"/>
    <property type="match status" value="1"/>
</dbReference>
<dbReference type="GO" id="GO:0004129">
    <property type="term" value="F:cytochrome-c oxidase activity"/>
    <property type="evidence" value="ECO:0007669"/>
    <property type="project" value="UniProtKB-EC"/>
</dbReference>
<dbReference type="Gene3D" id="2.60.40.420">
    <property type="entry name" value="Cupredoxins - blue copper proteins"/>
    <property type="match status" value="1"/>
</dbReference>
<organism evidence="20 21">
    <name type="scientific">Mesorhizobium muleiense</name>
    <dbReference type="NCBI Taxonomy" id="1004279"/>
    <lineage>
        <taxon>Bacteria</taxon>
        <taxon>Pseudomonadati</taxon>
        <taxon>Pseudomonadota</taxon>
        <taxon>Alphaproteobacteria</taxon>
        <taxon>Hyphomicrobiales</taxon>
        <taxon>Phyllobacteriaceae</taxon>
        <taxon>Mesorhizobium</taxon>
    </lineage>
</organism>
<evidence type="ECO:0000256" key="3">
    <source>
        <dbReference type="ARBA" id="ARBA00007866"/>
    </source>
</evidence>
<protein>
    <recommendedName>
        <fullName evidence="16">Cytochrome c oxidase subunit 2</fullName>
        <ecNumber evidence="16">7.1.1.9</ecNumber>
    </recommendedName>
</protein>
<evidence type="ECO:0000256" key="15">
    <source>
        <dbReference type="RuleBase" id="RU000456"/>
    </source>
</evidence>
<dbReference type="Pfam" id="PF00116">
    <property type="entry name" value="COX2"/>
    <property type="match status" value="1"/>
</dbReference>
<dbReference type="EC" id="7.1.1.9" evidence="16"/>
<evidence type="ECO:0000256" key="8">
    <source>
        <dbReference type="ARBA" id="ARBA00022967"/>
    </source>
</evidence>
<dbReference type="PROSITE" id="PS50857">
    <property type="entry name" value="COX2_CUA"/>
    <property type="match status" value="1"/>
</dbReference>
<keyword evidence="8" id="KW-1278">Translocase</keyword>
<dbReference type="SUPFAM" id="SSF81464">
    <property type="entry name" value="Cytochrome c oxidase subunit II-like, transmembrane region"/>
    <property type="match status" value="1"/>
</dbReference>
<dbReference type="InterPro" id="IPR014222">
    <property type="entry name" value="Cyt_c_oxidase_su2"/>
</dbReference>
<evidence type="ECO:0000256" key="2">
    <source>
        <dbReference type="ARBA" id="ARBA00004141"/>
    </source>
</evidence>
<evidence type="ECO:0000256" key="11">
    <source>
        <dbReference type="ARBA" id="ARBA00023008"/>
    </source>
</evidence>
<dbReference type="Pfam" id="PF02790">
    <property type="entry name" value="COX2_TM"/>
    <property type="match status" value="1"/>
</dbReference>
<dbReference type="InterPro" id="IPR001505">
    <property type="entry name" value="Copper_CuA"/>
</dbReference>
<evidence type="ECO:0000256" key="17">
    <source>
        <dbReference type="SAM" id="Phobius"/>
    </source>
</evidence>
<feature type="transmembrane region" description="Helical" evidence="17">
    <location>
        <begin position="51"/>
        <end position="72"/>
    </location>
</feature>
<evidence type="ECO:0000256" key="10">
    <source>
        <dbReference type="ARBA" id="ARBA00022989"/>
    </source>
</evidence>
<evidence type="ECO:0000256" key="6">
    <source>
        <dbReference type="ARBA" id="ARBA00022692"/>
    </source>
</evidence>
<dbReference type="Proteomes" id="UP000198894">
    <property type="component" value="Unassembled WGS sequence"/>
</dbReference>
<dbReference type="InterPro" id="IPR008972">
    <property type="entry name" value="Cupredoxin"/>
</dbReference>
<comment type="subcellular location">
    <subcellularLocation>
        <location evidence="15">Cell membrane</location>
        <topology evidence="15">Multi-pass membrane protein</topology>
    </subcellularLocation>
    <subcellularLocation>
        <location evidence="2">Membrane</location>
        <topology evidence="2">Multi-pass membrane protein</topology>
    </subcellularLocation>
</comment>
<keyword evidence="5 15" id="KW-0679">Respiratory chain</keyword>
<comment type="similarity">
    <text evidence="3 15">Belongs to the cytochrome c oxidase subunit 2 family.</text>
</comment>
<keyword evidence="4 15" id="KW-0813">Transport</keyword>
<evidence type="ECO:0000259" key="19">
    <source>
        <dbReference type="PROSITE" id="PS50999"/>
    </source>
</evidence>
<feature type="transmembrane region" description="Helical" evidence="17">
    <location>
        <begin position="93"/>
        <end position="116"/>
    </location>
</feature>
<dbReference type="InterPro" id="IPR045187">
    <property type="entry name" value="CcO_II"/>
</dbReference>
<dbReference type="CDD" id="cd13912">
    <property type="entry name" value="CcO_II_C"/>
    <property type="match status" value="1"/>
</dbReference>
<dbReference type="RefSeq" id="WP_091592347.1">
    <property type="nucleotide sequence ID" value="NZ_FNEE01000003.1"/>
</dbReference>
<keyword evidence="6 15" id="KW-0812">Transmembrane</keyword>
<gene>
    <name evidence="20" type="ORF">SAMN05428953_103366</name>
</gene>
<dbReference type="InterPro" id="IPR002429">
    <property type="entry name" value="CcO_II-like_C"/>
</dbReference>
<dbReference type="SUPFAM" id="SSF49503">
    <property type="entry name" value="Cupredoxins"/>
    <property type="match status" value="1"/>
</dbReference>
<name>A0A1G8PRF0_9HYPH</name>
<accession>A0A1G8PRF0</accession>
<comment type="cofactor">
    <cofactor evidence="16">
        <name>Cu cation</name>
        <dbReference type="ChEBI" id="CHEBI:23378"/>
    </cofactor>
    <text evidence="16">Binds a copper A center.</text>
</comment>
<dbReference type="PANTHER" id="PTHR22888:SF9">
    <property type="entry name" value="CYTOCHROME C OXIDASE SUBUNIT 2"/>
    <property type="match status" value="1"/>
</dbReference>
<sequence length="274" mass="29914">MRGRGTVFLGFVSAMMLDARHGLAQAPANWQTSFGVSASETKERIVALHDHILLIGVCIVALVAMLIGFALLRFRASRHPTASKVTRMPWLEFGWTIAPVLVLGAIAAPSLQLLAYESDIPDAQLTIKASGHQWFWRYSYPDNGGFAYDSIMLPPASVPAGEPRLLAVDNRMVVPVGAVVRIQVTSSDVVHSFFMPALGLQIYAMPGRLNETWTRVEKPGVYYGQCNQICGLNHSFMPIAIEAMAQPDFDAWVRDAATRYPVVSAATISAQVAK</sequence>
<dbReference type="AlphaFoldDB" id="A0A1G8PRF0"/>
<evidence type="ECO:0000313" key="21">
    <source>
        <dbReference type="Proteomes" id="UP000198894"/>
    </source>
</evidence>
<dbReference type="InterPro" id="IPR036257">
    <property type="entry name" value="Cyt_c_oxidase_su2_TM_sf"/>
</dbReference>
<dbReference type="GO" id="GO:0005507">
    <property type="term" value="F:copper ion binding"/>
    <property type="evidence" value="ECO:0007669"/>
    <property type="project" value="InterPro"/>
</dbReference>
<dbReference type="Gene3D" id="1.10.287.90">
    <property type="match status" value="1"/>
</dbReference>
<keyword evidence="10 17" id="KW-1133">Transmembrane helix</keyword>
<evidence type="ECO:0000259" key="18">
    <source>
        <dbReference type="PROSITE" id="PS50857"/>
    </source>
</evidence>
<keyword evidence="12 17" id="KW-0472">Membrane</keyword>
<dbReference type="InterPro" id="IPR011759">
    <property type="entry name" value="Cyt_c_oxidase_su2_TM_dom"/>
</dbReference>
<keyword evidence="21" id="KW-1185">Reference proteome</keyword>